<dbReference type="Proteomes" id="UP000077202">
    <property type="component" value="Unassembled WGS sequence"/>
</dbReference>
<proteinExistence type="predicted"/>
<protein>
    <submittedName>
        <fullName evidence="3">Uncharacterized protein</fullName>
    </submittedName>
</protein>
<keyword evidence="1" id="KW-0175">Coiled coil</keyword>
<sequence length="276" mass="31351">MISIVDADSFSDSAEDKTTTYNAARQRGPFSSDALAVPIAQLGQHRALSDCSSRGLPRGLISQALIELTALSEDLAMVEPFLVFMISSRGKYLIAFVSVSRAKFESQNLFARLYTSTWGVERVQKSPRNFERDVDPASGPEGRSGLERIRSMERRRNMERRLEQLRREQGLRERQKLPLSIGARVKTEMKKLLTRTTEDVSEDEDDTGSEVDDGVRRENPGVGILWRMSFWATMSLFAYVFLNGPRIQANFVPDIVERDPISRITRPRNRRPRSGH</sequence>
<feature type="coiled-coil region" evidence="1">
    <location>
        <begin position="148"/>
        <end position="175"/>
    </location>
</feature>
<gene>
    <name evidence="3" type="ORF">AXG93_1865s1040</name>
</gene>
<comment type="caution">
    <text evidence="3">The sequence shown here is derived from an EMBL/GenBank/DDBJ whole genome shotgun (WGS) entry which is preliminary data.</text>
</comment>
<feature type="region of interest" description="Disordered" evidence="2">
    <location>
        <begin position="195"/>
        <end position="216"/>
    </location>
</feature>
<evidence type="ECO:0000256" key="1">
    <source>
        <dbReference type="SAM" id="Coils"/>
    </source>
</evidence>
<dbReference type="AlphaFoldDB" id="A0A176WGJ4"/>
<evidence type="ECO:0000256" key="2">
    <source>
        <dbReference type="SAM" id="MobiDB-lite"/>
    </source>
</evidence>
<keyword evidence="4" id="KW-1185">Reference proteome</keyword>
<evidence type="ECO:0000313" key="3">
    <source>
        <dbReference type="EMBL" id="OAE32247.1"/>
    </source>
</evidence>
<dbReference type="EMBL" id="LVLJ01000872">
    <property type="protein sequence ID" value="OAE32247.1"/>
    <property type="molecule type" value="Genomic_DNA"/>
</dbReference>
<name>A0A176WGJ4_MARPO</name>
<organism evidence="3 4">
    <name type="scientific">Marchantia polymorpha subsp. ruderalis</name>
    <dbReference type="NCBI Taxonomy" id="1480154"/>
    <lineage>
        <taxon>Eukaryota</taxon>
        <taxon>Viridiplantae</taxon>
        <taxon>Streptophyta</taxon>
        <taxon>Embryophyta</taxon>
        <taxon>Marchantiophyta</taxon>
        <taxon>Marchantiopsida</taxon>
        <taxon>Marchantiidae</taxon>
        <taxon>Marchantiales</taxon>
        <taxon>Marchantiaceae</taxon>
        <taxon>Marchantia</taxon>
    </lineage>
</organism>
<feature type="compositionally biased region" description="Acidic residues" evidence="2">
    <location>
        <begin position="199"/>
        <end position="212"/>
    </location>
</feature>
<evidence type="ECO:0000313" key="4">
    <source>
        <dbReference type="Proteomes" id="UP000077202"/>
    </source>
</evidence>
<accession>A0A176WGJ4</accession>
<reference evidence="3" key="1">
    <citation type="submission" date="2016-03" db="EMBL/GenBank/DDBJ databases">
        <title>Mechanisms controlling the formation of the plant cell surface in tip-growing cells are functionally conserved among land plants.</title>
        <authorList>
            <person name="Honkanen S."/>
            <person name="Jones V.A."/>
            <person name="Morieri G."/>
            <person name="Champion C."/>
            <person name="Hetherington A.J."/>
            <person name="Kelly S."/>
            <person name="Saint-Marcoux D."/>
            <person name="Proust H."/>
            <person name="Prescott H."/>
            <person name="Dolan L."/>
        </authorList>
    </citation>
    <scope>NUCLEOTIDE SEQUENCE [LARGE SCALE GENOMIC DNA]</scope>
    <source>
        <tissue evidence="3">Whole gametophyte</tissue>
    </source>
</reference>